<dbReference type="SUPFAM" id="SSF52172">
    <property type="entry name" value="CheY-like"/>
    <property type="match status" value="1"/>
</dbReference>
<dbReference type="STRING" id="698762.SAMN00808754_0196"/>
<dbReference type="OrthoDB" id="9808843at2"/>
<evidence type="ECO:0000256" key="1">
    <source>
        <dbReference type="ARBA" id="ARBA00018672"/>
    </source>
</evidence>
<evidence type="ECO:0000313" key="6">
    <source>
        <dbReference type="EMBL" id="SMB89657.1"/>
    </source>
</evidence>
<dbReference type="PROSITE" id="PS50110">
    <property type="entry name" value="RESPONSE_REGULATORY"/>
    <property type="match status" value="1"/>
</dbReference>
<evidence type="ECO:0000259" key="5">
    <source>
        <dbReference type="PROSITE" id="PS50110"/>
    </source>
</evidence>
<feature type="domain" description="Response regulatory" evidence="5">
    <location>
        <begin position="4"/>
        <end position="120"/>
    </location>
</feature>
<gene>
    <name evidence="6" type="ORF">SAMN00808754_0196</name>
</gene>
<dbReference type="InterPro" id="IPR050595">
    <property type="entry name" value="Bact_response_regulator"/>
</dbReference>
<dbReference type="InterPro" id="IPR011006">
    <property type="entry name" value="CheY-like_superfamily"/>
</dbReference>
<organism evidence="6 7">
    <name type="scientific">Thermanaeromonas toyohensis ToBE</name>
    <dbReference type="NCBI Taxonomy" id="698762"/>
    <lineage>
        <taxon>Bacteria</taxon>
        <taxon>Bacillati</taxon>
        <taxon>Bacillota</taxon>
        <taxon>Clostridia</taxon>
        <taxon>Neomoorellales</taxon>
        <taxon>Neomoorellaceae</taxon>
        <taxon>Thermanaeromonas</taxon>
    </lineage>
</organism>
<dbReference type="PANTHER" id="PTHR44591:SF3">
    <property type="entry name" value="RESPONSE REGULATORY DOMAIN-CONTAINING PROTEIN"/>
    <property type="match status" value="1"/>
</dbReference>
<dbReference type="InterPro" id="IPR001789">
    <property type="entry name" value="Sig_transdc_resp-reg_receiver"/>
</dbReference>
<keyword evidence="7" id="KW-1185">Reference proteome</keyword>
<evidence type="ECO:0000313" key="7">
    <source>
        <dbReference type="Proteomes" id="UP000192569"/>
    </source>
</evidence>
<evidence type="ECO:0000256" key="2">
    <source>
        <dbReference type="ARBA" id="ARBA00022553"/>
    </source>
</evidence>
<dbReference type="Proteomes" id="UP000192569">
    <property type="component" value="Chromosome I"/>
</dbReference>
<dbReference type="EMBL" id="LT838272">
    <property type="protein sequence ID" value="SMB89657.1"/>
    <property type="molecule type" value="Genomic_DNA"/>
</dbReference>
<dbReference type="Gene3D" id="3.40.50.2300">
    <property type="match status" value="1"/>
</dbReference>
<dbReference type="AlphaFoldDB" id="A0A1W1V854"/>
<feature type="modified residue" description="4-aspartylphosphate" evidence="4">
    <location>
        <position position="53"/>
    </location>
</feature>
<dbReference type="Pfam" id="PF00072">
    <property type="entry name" value="Response_reg"/>
    <property type="match status" value="1"/>
</dbReference>
<protein>
    <recommendedName>
        <fullName evidence="1">Stage 0 sporulation protein A homolog</fullName>
    </recommendedName>
</protein>
<comment type="function">
    <text evidence="3">May play the central regulatory role in sporulation. It may be an element of the effector pathway responsible for the activation of sporulation genes in response to nutritional stress. Spo0A may act in concert with spo0H (a sigma factor) to control the expression of some genes that are critical to the sporulation process.</text>
</comment>
<evidence type="ECO:0000256" key="3">
    <source>
        <dbReference type="ARBA" id="ARBA00024867"/>
    </source>
</evidence>
<sequence length="136" mass="15068">MKPKILVVEDNEANMVLLRDILAIIGSEVLEATTGQEGLRLAREEKPQLILMDIQLPDIDGITLTRLLKQDPATSHIPIIAVTSYAYEKEKDLFSQAGGDGYLTKPIEIESLLKVVTQFIRGEKIHVGEAQNTSSR</sequence>
<dbReference type="RefSeq" id="WP_084663158.1">
    <property type="nucleotide sequence ID" value="NZ_LT838272.1"/>
</dbReference>
<dbReference type="PANTHER" id="PTHR44591">
    <property type="entry name" value="STRESS RESPONSE REGULATOR PROTEIN 1"/>
    <property type="match status" value="1"/>
</dbReference>
<reference evidence="6 7" key="1">
    <citation type="submission" date="2017-04" db="EMBL/GenBank/DDBJ databases">
        <authorList>
            <person name="Afonso C.L."/>
            <person name="Miller P.J."/>
            <person name="Scott M.A."/>
            <person name="Spackman E."/>
            <person name="Goraichik I."/>
            <person name="Dimitrov K.M."/>
            <person name="Suarez D.L."/>
            <person name="Swayne D.E."/>
        </authorList>
    </citation>
    <scope>NUCLEOTIDE SEQUENCE [LARGE SCALE GENOMIC DNA]</scope>
    <source>
        <strain evidence="6 7">ToBE</strain>
    </source>
</reference>
<accession>A0A1W1V854</accession>
<proteinExistence type="predicted"/>
<keyword evidence="2 4" id="KW-0597">Phosphoprotein</keyword>
<name>A0A1W1V854_9FIRM</name>
<evidence type="ECO:0000256" key="4">
    <source>
        <dbReference type="PROSITE-ProRule" id="PRU00169"/>
    </source>
</evidence>
<dbReference type="SMART" id="SM00448">
    <property type="entry name" value="REC"/>
    <property type="match status" value="1"/>
</dbReference>
<dbReference type="GO" id="GO:0000160">
    <property type="term" value="P:phosphorelay signal transduction system"/>
    <property type="evidence" value="ECO:0007669"/>
    <property type="project" value="InterPro"/>
</dbReference>